<proteinExistence type="predicted"/>
<dbReference type="PROSITE" id="PS51783">
    <property type="entry name" value="PH_BEACH"/>
    <property type="match status" value="1"/>
</dbReference>
<feature type="compositionally biased region" description="Basic residues" evidence="4">
    <location>
        <begin position="531"/>
        <end position="540"/>
    </location>
</feature>
<reference evidence="8" key="1">
    <citation type="submission" date="2023-10" db="EMBL/GenBank/DDBJ databases">
        <title>Genome assemblies of two species of porcelain crab, Petrolisthes cinctipes and Petrolisthes manimaculis (Anomura: Porcellanidae).</title>
        <authorList>
            <person name="Angst P."/>
        </authorList>
    </citation>
    <scope>NUCLEOTIDE SEQUENCE</scope>
    <source>
        <strain evidence="8">PB745_01</strain>
        <tissue evidence="8">Gill</tissue>
    </source>
</reference>
<feature type="compositionally biased region" description="Low complexity" evidence="4">
    <location>
        <begin position="519"/>
        <end position="530"/>
    </location>
</feature>
<feature type="domain" description="BEACH-type PH" evidence="7">
    <location>
        <begin position="2183"/>
        <end position="2287"/>
    </location>
</feature>
<dbReference type="Proteomes" id="UP001286313">
    <property type="component" value="Unassembled WGS sequence"/>
</dbReference>
<dbReference type="InterPro" id="IPR015943">
    <property type="entry name" value="WD40/YVTN_repeat-like_dom_sf"/>
</dbReference>
<evidence type="ECO:0000259" key="6">
    <source>
        <dbReference type="PROSITE" id="PS50197"/>
    </source>
</evidence>
<dbReference type="PANTHER" id="PTHR13743:SF86">
    <property type="entry name" value="LYSOSOMAL-TRAFFICKING REGULATOR"/>
    <property type="match status" value="1"/>
</dbReference>
<feature type="region of interest" description="Disordered" evidence="4">
    <location>
        <begin position="2576"/>
        <end position="2597"/>
    </location>
</feature>
<dbReference type="InterPro" id="IPR036322">
    <property type="entry name" value="WD40_repeat_dom_sf"/>
</dbReference>
<dbReference type="SUPFAM" id="SSF81837">
    <property type="entry name" value="BEACH domain"/>
    <property type="match status" value="1"/>
</dbReference>
<dbReference type="PROSITE" id="PS50082">
    <property type="entry name" value="WD_REPEATS_2"/>
    <property type="match status" value="1"/>
</dbReference>
<dbReference type="Gene3D" id="2.30.29.30">
    <property type="entry name" value="Pleckstrin-homology domain (PH domain)/Phosphotyrosine-binding domain (PTB)"/>
    <property type="match status" value="1"/>
</dbReference>
<feature type="compositionally biased region" description="Pro residues" evidence="4">
    <location>
        <begin position="2586"/>
        <end position="2595"/>
    </location>
</feature>
<evidence type="ECO:0000256" key="4">
    <source>
        <dbReference type="SAM" id="MobiDB-lite"/>
    </source>
</evidence>
<feature type="domain" description="BEACH" evidence="6">
    <location>
        <begin position="2292"/>
        <end position="2586"/>
    </location>
</feature>
<sequence>MSVVGPEVDVGVLWVSEGRQLIPGLDAPTVMSIIIVVAFIVQFFFTIFSINLASAAVSPAASPAAATTTTTSTTTTTTTTTTAAPVQGGEADLFRTQTVTPAPAPTWRLLLLNDFPRPSWVDEEELRHSGLQYRHRHTGGPRRTGSYTWTSYPRTHRAPRQIMSLQFEPEVAFPVDPVPETSHRGEDGNNPPSLAASVVYAAERWGNRLQAWRILGPDGAQTFSQMLLMVRCAFFNLDHCARLDHHFRRQHDLRLVADMMNHRTRPPTRRPIALRPPTPKHTAPHLPSPKPPASIPQGSHSPAPLQPQGKVRGAGNRRGPPVKLSSKTKLRPQSKQDKIGGLLGEVGGPVAAGGMKQKKKNNSNKHGMAVTGGGSAATGSWDMYAFLSVVAMMVFVMDASYRVMRLLTTSGRALVTSLQPLQQDLHHHPHHQQLLNTLTAAQHRWHHHPDPRPHVVGTVVGVWAEVAQWRLTPSDLSQFLALFKADAPPVETLLAALNRVLEVSSREPQSALSFPCPATTTTNTNTSPSSLHHHHHHHHHLTDTHTPHVPVHVPPTTPAAEAITRLHNAHMRHGLESCIAVSCVVCPVPRSLDWSPYNSGLAGTTWLCIQDNGKSGSRSRHQMSPQSSFGQSSQSDAFCEGAARGSFCGGASSLGRDVGPTRLHLLSVGTQHLMFSLWLTTDKDYFEVCVSREMERESVVVSRGGGSRMGVCDGQWHHLALSIPTINVRRGGNLKASTQQDLCLSSLRLISLVVDAVTFHAVTVAVPAVGSIKKSSPAYLLLGHTHTSLEGADGEEGLEWPGMGPRAAWSRQPPSLLMGNTFLFREPCLSRELCLYLGALGPDTTSLLPLTGRDERVLLGRLITTKLLTAGLDLSVLYGPAGVLVRPAQEALLLLHIAQHPHHYLCYKPHIPSLQDTGNHYPSSSWQAGVLLGSVSPLRSQGPDLALLKLGGIMHIIYLFARLVEVGCREEVQGAGVRLLMGCIQASPQLAAQYEGLRGSSLLFRALSSPLATPGIQVMKALVDACTSTSVIQYQASRDVYTLASHVPAALTHRHHLLAVITSWKTFHPDSSANLTTKYCVDEHGERLTVLGMLLSVIRVLLSDTQPYRDFNLAQLRDIDALDKILFMCKELELTTGGVEGVCAPQLLVAVVTGLVGAPASTPANTLSSGLSLMLSAQDSLSSGFCSVPSSAPMPMLPFGLPWCGLGPGMVRVRDIAAVWGFLLLAHPAHLTYAATSQSTAYYLPRFPTPAAPHRSGQLVSVGVDLAAEMIDQPEQQQTLQHFQTGEWQIIENRDPFVQLQQIRQQQKAEIRKLRREGSIARGAYDSSDEDDDSEEWNVKSEDQVDRQFLQHKESIALSHAVPMTNTQEPKTEDGSLTNVPPKKQYCQEQNTGQERKRKISEGRSKAQVKSLPKDETWVVEGVEGEEEEDDNDDDEDDGDDDDVEVSCLIQLVIGLVGVVEGVLRAASDTTARTVLAEALTTEQTVVMANHPHPLVRSAVLKLFGVVLERCSPEDGVVLLRQNVPLILAQQLHKHPLLSTHLVTAAFSLALGRPFTFDDYAVDCDPSLSLPHKVVLFVPVLALLPHTPQDVALSHNSLMVILDLLHKNMELIVPLIQKAHIVDALVCTLRAALHTEGVGVNDVTGESESGVLVADVTEILSWVINCLVASPQHKNFMLSLEVLHQVNLVRRGESAVCGGQACCVGHLQSTEAALLQVALSRTQATASTHQHTLAQDTHSTFKSKKTSMSVSTSLHNLKLFSPLAGREDSDSGLGSVLANYTTIPFTKSLHNISDQLFHGGFSSSSSSSQQTSDTEKREDKVLAHSELLYRFKVLVQKATDFLFMSAWSSVESMASVVSCPGAAETFSLFLLELLLSAVSAITQRKGNNGERCGWERMVWGCQDILRMHLSHLLVLATSPRTHFTTRIRAVHTITSHPRSQAIVSYVVRSNHQLLYKVGIFVHELRYQTKGKLECGEVRSCEGLLQLLEEAGVHVLPPPELYPPQGAMREWSLVAEEKRLWQDESAKIAVLVVERCTKQDKRLLSKNVSMYEAVAQECSRLTRLVVDRQHVERKAVLSGIKRSQCRRVRLTHRWRELALVLTHERATWHSQHSYPRSWELDQTEGPMRVRRRLTRGRLNISPRYLMPGYTHKIDVEQCGGPLESVLEEDSEMESAMAVMIERLNASERIVHMSRACVVSPGREQRGEVLVSLTAMYFVGEQLTVDMNQSGSTNEVVSVTWPFDTVREVHLRRYQLQDCALELFLTGGHSVLLAFSDTHHRNQVVGVLSMSEMPNISSKASLPEVTQQWREGHMTNFEYLTQLNKLAGRSFNDLMQYPVFPFILSNYTSDILSLHDPTNFRNLKKPIAVQHPHKEQHYINNYEITAQLSQDASDGPYHYGSHYSNSGIVLHFLVRLPPFTQLFLRYQDGNFDIPDRTFHALQTTWRLASCDSTTDFKELIPEFFFLPEIFLNSEGFNMGVRQSGERVHHVQLPPWSCDDPRRFVLVHRAALESPLVTQNLHHWIDLVFGYKQNGRAAVDAINVFHPATYFGYDVESGADEISREARKAMIKTYGQTPQQLFTSSHPPVTAPPRPQSPQAPEVLHEVRGLHWGTYAGSPADDRPTLALIQNLKTPTNTMTSLSHTELLLMGPHTHLLTLRPDKGGSSAYVVSSDHRDNIIRCRRLKDSLPQPLISVPPYDEVRWCSCGVGQVWVGLASGQILVYLVSTSTVGDDLVTTLPPSPLLAHTAPVTHMHISHAFSICVSGGEDGLCVIWDTNRLRYVRSVGCGGVGVQLVGVSETLGDWASVTPLGQRASVLRLYTVNAALVDSVVTPAPVTAIAFTAAPEGTAVNVIATSLADGVIRLWSIWDLRPVRELKTDRVKQPMISLHYTPDNNHLCGITETGVLVVWETSLVKTKLPKFITVPHV</sequence>
<evidence type="ECO:0000256" key="1">
    <source>
        <dbReference type="ARBA" id="ARBA00022574"/>
    </source>
</evidence>
<comment type="caution">
    <text evidence="8">The sequence shown here is derived from an EMBL/GenBank/DDBJ whole genome shotgun (WGS) entry which is preliminary data.</text>
</comment>
<feature type="compositionally biased region" description="Low complexity" evidence="4">
    <location>
        <begin position="61"/>
        <end position="86"/>
    </location>
</feature>
<evidence type="ECO:0000256" key="3">
    <source>
        <dbReference type="PROSITE-ProRule" id="PRU00221"/>
    </source>
</evidence>
<keyword evidence="5" id="KW-1133">Transmembrane helix</keyword>
<dbReference type="SUPFAM" id="SSF48371">
    <property type="entry name" value="ARM repeat"/>
    <property type="match status" value="1"/>
</dbReference>
<feature type="repeat" description="WD" evidence="3">
    <location>
        <begin position="2741"/>
        <end position="2782"/>
    </location>
</feature>
<evidence type="ECO:0008006" key="10">
    <source>
        <dbReference type="Google" id="ProtNLM"/>
    </source>
</evidence>
<feature type="compositionally biased region" description="Polar residues" evidence="4">
    <location>
        <begin position="1364"/>
        <end position="1379"/>
    </location>
</feature>
<feature type="compositionally biased region" description="Acidic residues" evidence="4">
    <location>
        <begin position="1423"/>
        <end position="1442"/>
    </location>
</feature>
<feature type="region of interest" description="Disordered" evidence="4">
    <location>
        <begin position="614"/>
        <end position="633"/>
    </location>
</feature>
<dbReference type="InterPro" id="IPR011993">
    <property type="entry name" value="PH-like_dom_sf"/>
</dbReference>
<feature type="compositionally biased region" description="Acidic residues" evidence="4">
    <location>
        <begin position="1327"/>
        <end position="1336"/>
    </location>
</feature>
<dbReference type="EMBL" id="JAWQEG010001057">
    <property type="protein sequence ID" value="KAK3882801.1"/>
    <property type="molecule type" value="Genomic_DNA"/>
</dbReference>
<dbReference type="SMART" id="SM01026">
    <property type="entry name" value="Beach"/>
    <property type="match status" value="1"/>
</dbReference>
<dbReference type="CDD" id="cd01201">
    <property type="entry name" value="PH_BEACH"/>
    <property type="match status" value="1"/>
</dbReference>
<organism evidence="8 9">
    <name type="scientific">Petrolisthes cinctipes</name>
    <name type="common">Flat porcelain crab</name>
    <dbReference type="NCBI Taxonomy" id="88211"/>
    <lineage>
        <taxon>Eukaryota</taxon>
        <taxon>Metazoa</taxon>
        <taxon>Ecdysozoa</taxon>
        <taxon>Arthropoda</taxon>
        <taxon>Crustacea</taxon>
        <taxon>Multicrustacea</taxon>
        <taxon>Malacostraca</taxon>
        <taxon>Eumalacostraca</taxon>
        <taxon>Eucarida</taxon>
        <taxon>Decapoda</taxon>
        <taxon>Pleocyemata</taxon>
        <taxon>Anomura</taxon>
        <taxon>Galatheoidea</taxon>
        <taxon>Porcellanidae</taxon>
        <taxon>Petrolisthes</taxon>
    </lineage>
</organism>
<dbReference type="FunFam" id="1.10.1540.10:FF:000001">
    <property type="entry name" value="neurobeachin isoform X1"/>
    <property type="match status" value="1"/>
</dbReference>
<dbReference type="PROSITE" id="PS50197">
    <property type="entry name" value="BEACH"/>
    <property type="match status" value="1"/>
</dbReference>
<dbReference type="InterPro" id="IPR000409">
    <property type="entry name" value="BEACH_dom"/>
</dbReference>
<dbReference type="InterPro" id="IPR016024">
    <property type="entry name" value="ARM-type_fold"/>
</dbReference>
<feature type="region of interest" description="Disordered" evidence="4">
    <location>
        <begin position="510"/>
        <end position="556"/>
    </location>
</feature>
<dbReference type="SUPFAM" id="SSF50729">
    <property type="entry name" value="PH domain-like"/>
    <property type="match status" value="1"/>
</dbReference>
<evidence type="ECO:0000313" key="9">
    <source>
        <dbReference type="Proteomes" id="UP001286313"/>
    </source>
</evidence>
<evidence type="ECO:0000256" key="5">
    <source>
        <dbReference type="SAM" id="Phobius"/>
    </source>
</evidence>
<keyword evidence="5" id="KW-0812">Transmembrane</keyword>
<evidence type="ECO:0000256" key="2">
    <source>
        <dbReference type="ARBA" id="ARBA00022737"/>
    </source>
</evidence>
<dbReference type="Pfam" id="PF14844">
    <property type="entry name" value="PH_BEACH"/>
    <property type="match status" value="1"/>
</dbReference>
<protein>
    <recommendedName>
        <fullName evidence="10">Lysosomal trafficking regulator</fullName>
    </recommendedName>
</protein>
<feature type="compositionally biased region" description="Low complexity" evidence="4">
    <location>
        <begin position="622"/>
        <end position="633"/>
    </location>
</feature>
<dbReference type="InterPro" id="IPR050865">
    <property type="entry name" value="BEACH_Domain"/>
</dbReference>
<feature type="region of interest" description="Disordered" evidence="4">
    <location>
        <begin position="61"/>
        <end position="91"/>
    </location>
</feature>
<keyword evidence="9" id="KW-1185">Reference proteome</keyword>
<accession>A0AAE1KR00</accession>
<feature type="region of interest" description="Disordered" evidence="4">
    <location>
        <begin position="260"/>
        <end position="342"/>
    </location>
</feature>
<dbReference type="Gene3D" id="1.10.1540.10">
    <property type="entry name" value="BEACH domain"/>
    <property type="match status" value="1"/>
</dbReference>
<evidence type="ECO:0000259" key="7">
    <source>
        <dbReference type="PROSITE" id="PS51783"/>
    </source>
</evidence>
<keyword evidence="5" id="KW-0472">Membrane</keyword>
<gene>
    <name evidence="8" type="ORF">Pcinc_012847</name>
</gene>
<keyword evidence="2" id="KW-0677">Repeat</keyword>
<dbReference type="InterPro" id="IPR001680">
    <property type="entry name" value="WD40_rpt"/>
</dbReference>
<dbReference type="PANTHER" id="PTHR13743">
    <property type="entry name" value="BEIGE/BEACH-RELATED"/>
    <property type="match status" value="1"/>
</dbReference>
<feature type="transmembrane region" description="Helical" evidence="5">
    <location>
        <begin position="384"/>
        <end position="404"/>
    </location>
</feature>
<feature type="region of interest" description="Disordered" evidence="4">
    <location>
        <begin position="1322"/>
        <end position="1344"/>
    </location>
</feature>
<dbReference type="Pfam" id="PF02138">
    <property type="entry name" value="Beach"/>
    <property type="match status" value="1"/>
</dbReference>
<dbReference type="Gene3D" id="2.130.10.10">
    <property type="entry name" value="YVTN repeat-like/Quinoprotein amine dehydrogenase"/>
    <property type="match status" value="1"/>
</dbReference>
<name>A0AAE1KR00_PETCI</name>
<keyword evidence="1 3" id="KW-0853">WD repeat</keyword>
<dbReference type="InterPro" id="IPR023362">
    <property type="entry name" value="PH-BEACH_dom"/>
</dbReference>
<dbReference type="SMART" id="SM00320">
    <property type="entry name" value="WD40"/>
    <property type="match status" value="3"/>
</dbReference>
<dbReference type="CDD" id="cd06071">
    <property type="entry name" value="Beach"/>
    <property type="match status" value="1"/>
</dbReference>
<dbReference type="InterPro" id="IPR036372">
    <property type="entry name" value="BEACH_dom_sf"/>
</dbReference>
<evidence type="ECO:0000313" key="8">
    <source>
        <dbReference type="EMBL" id="KAK3882801.1"/>
    </source>
</evidence>
<feature type="region of interest" description="Disordered" evidence="4">
    <location>
        <begin position="1357"/>
        <end position="1442"/>
    </location>
</feature>
<feature type="transmembrane region" description="Helical" evidence="5">
    <location>
        <begin position="30"/>
        <end position="53"/>
    </location>
</feature>
<dbReference type="SUPFAM" id="SSF50978">
    <property type="entry name" value="WD40 repeat-like"/>
    <property type="match status" value="1"/>
</dbReference>